<dbReference type="EMBL" id="BSYO01000030">
    <property type="protein sequence ID" value="GMH26095.1"/>
    <property type="molecule type" value="Genomic_DNA"/>
</dbReference>
<comment type="caution">
    <text evidence="1">The sequence shown here is derived from an EMBL/GenBank/DDBJ whole genome shotgun (WGS) entry which is preliminary data.</text>
</comment>
<dbReference type="PANTHER" id="PTHR31066:SF10">
    <property type="entry name" value="OCTICOSAPEPTIDE_PHOX_BEM1P FAMILY PROTEIN"/>
    <property type="match status" value="1"/>
</dbReference>
<dbReference type="Proteomes" id="UP001279734">
    <property type="component" value="Unassembled WGS sequence"/>
</dbReference>
<gene>
    <name evidence="1" type="ORF">Nepgr_027938</name>
</gene>
<name>A0AAD3TAR4_NEPGR</name>
<dbReference type="PANTHER" id="PTHR31066">
    <property type="entry name" value="OS05G0427100 PROTEIN-RELATED"/>
    <property type="match status" value="1"/>
</dbReference>
<protein>
    <submittedName>
        <fullName evidence="1">Uncharacterized protein</fullName>
    </submittedName>
</protein>
<evidence type="ECO:0000313" key="2">
    <source>
        <dbReference type="Proteomes" id="UP001279734"/>
    </source>
</evidence>
<sequence length="123" mass="13648">MVGPALEPNATASMKSTANIKILCSYGGKIIPRYPDGKLRYFGGHTRVLAVDRSVSFPGSRDPGFSDFLPPSSSDRHHDYVSKFYFPLIPILRKPLSPGYSRVGLYLVDKPIGDLTELTRVQY</sequence>
<reference evidence="1" key="1">
    <citation type="submission" date="2023-05" db="EMBL/GenBank/DDBJ databases">
        <title>Nepenthes gracilis genome sequencing.</title>
        <authorList>
            <person name="Fukushima K."/>
        </authorList>
    </citation>
    <scope>NUCLEOTIDE SEQUENCE</scope>
    <source>
        <strain evidence="1">SING2019-196</strain>
    </source>
</reference>
<accession>A0AAD3TAR4</accession>
<evidence type="ECO:0000313" key="1">
    <source>
        <dbReference type="EMBL" id="GMH26095.1"/>
    </source>
</evidence>
<proteinExistence type="predicted"/>
<keyword evidence="2" id="KW-1185">Reference proteome</keyword>
<organism evidence="1 2">
    <name type="scientific">Nepenthes gracilis</name>
    <name type="common">Slender pitcher plant</name>
    <dbReference type="NCBI Taxonomy" id="150966"/>
    <lineage>
        <taxon>Eukaryota</taxon>
        <taxon>Viridiplantae</taxon>
        <taxon>Streptophyta</taxon>
        <taxon>Embryophyta</taxon>
        <taxon>Tracheophyta</taxon>
        <taxon>Spermatophyta</taxon>
        <taxon>Magnoliopsida</taxon>
        <taxon>eudicotyledons</taxon>
        <taxon>Gunneridae</taxon>
        <taxon>Pentapetalae</taxon>
        <taxon>Caryophyllales</taxon>
        <taxon>Nepenthaceae</taxon>
        <taxon>Nepenthes</taxon>
    </lineage>
</organism>
<dbReference type="AlphaFoldDB" id="A0AAD3TAR4"/>
<dbReference type="InterPro" id="IPR053198">
    <property type="entry name" value="Gynoecium_Dev_Regulator"/>
</dbReference>